<keyword evidence="2" id="KW-1185">Reference proteome</keyword>
<name>A0A9D4GMJ4_DREPO</name>
<reference evidence="1" key="1">
    <citation type="journal article" date="2019" name="bioRxiv">
        <title>The Genome of the Zebra Mussel, Dreissena polymorpha: A Resource for Invasive Species Research.</title>
        <authorList>
            <person name="McCartney M.A."/>
            <person name="Auch B."/>
            <person name="Kono T."/>
            <person name="Mallez S."/>
            <person name="Zhang Y."/>
            <person name="Obille A."/>
            <person name="Becker A."/>
            <person name="Abrahante J.E."/>
            <person name="Garbe J."/>
            <person name="Badalamenti J.P."/>
            <person name="Herman A."/>
            <person name="Mangelson H."/>
            <person name="Liachko I."/>
            <person name="Sullivan S."/>
            <person name="Sone E.D."/>
            <person name="Koren S."/>
            <person name="Silverstein K.A.T."/>
            <person name="Beckman K.B."/>
            <person name="Gohl D.M."/>
        </authorList>
    </citation>
    <scope>NUCLEOTIDE SEQUENCE</scope>
    <source>
        <strain evidence="1">Duluth1</strain>
        <tissue evidence="1">Whole animal</tissue>
    </source>
</reference>
<protein>
    <submittedName>
        <fullName evidence="1">Uncharacterized protein</fullName>
    </submittedName>
</protein>
<evidence type="ECO:0000313" key="2">
    <source>
        <dbReference type="Proteomes" id="UP000828390"/>
    </source>
</evidence>
<dbReference type="AlphaFoldDB" id="A0A9D4GMJ4"/>
<proteinExistence type="predicted"/>
<sequence>MCSLDIADDVFESKMVVIHGMEVEMTKSLDEKISFGESALESDTLEPDDMSVNKRIL</sequence>
<dbReference type="Proteomes" id="UP000828390">
    <property type="component" value="Unassembled WGS sequence"/>
</dbReference>
<dbReference type="EMBL" id="JAIWYP010000005">
    <property type="protein sequence ID" value="KAH3818308.1"/>
    <property type="molecule type" value="Genomic_DNA"/>
</dbReference>
<reference evidence="1" key="2">
    <citation type="submission" date="2020-11" db="EMBL/GenBank/DDBJ databases">
        <authorList>
            <person name="McCartney M.A."/>
            <person name="Auch B."/>
            <person name="Kono T."/>
            <person name="Mallez S."/>
            <person name="Becker A."/>
            <person name="Gohl D.M."/>
            <person name="Silverstein K.A.T."/>
            <person name="Koren S."/>
            <person name="Bechman K.B."/>
            <person name="Herman A."/>
            <person name="Abrahante J.E."/>
            <person name="Garbe J."/>
        </authorList>
    </citation>
    <scope>NUCLEOTIDE SEQUENCE</scope>
    <source>
        <strain evidence="1">Duluth1</strain>
        <tissue evidence="1">Whole animal</tissue>
    </source>
</reference>
<gene>
    <name evidence="1" type="ORF">DPMN_119912</name>
</gene>
<comment type="caution">
    <text evidence="1">The sequence shown here is derived from an EMBL/GenBank/DDBJ whole genome shotgun (WGS) entry which is preliminary data.</text>
</comment>
<evidence type="ECO:0000313" key="1">
    <source>
        <dbReference type="EMBL" id="KAH3818308.1"/>
    </source>
</evidence>
<accession>A0A9D4GMJ4</accession>
<organism evidence="1 2">
    <name type="scientific">Dreissena polymorpha</name>
    <name type="common">Zebra mussel</name>
    <name type="synonym">Mytilus polymorpha</name>
    <dbReference type="NCBI Taxonomy" id="45954"/>
    <lineage>
        <taxon>Eukaryota</taxon>
        <taxon>Metazoa</taxon>
        <taxon>Spiralia</taxon>
        <taxon>Lophotrochozoa</taxon>
        <taxon>Mollusca</taxon>
        <taxon>Bivalvia</taxon>
        <taxon>Autobranchia</taxon>
        <taxon>Heteroconchia</taxon>
        <taxon>Euheterodonta</taxon>
        <taxon>Imparidentia</taxon>
        <taxon>Neoheterodontei</taxon>
        <taxon>Myida</taxon>
        <taxon>Dreissenoidea</taxon>
        <taxon>Dreissenidae</taxon>
        <taxon>Dreissena</taxon>
    </lineage>
</organism>